<keyword evidence="5" id="KW-0378">Hydrolase</keyword>
<dbReference type="GO" id="GO:0003964">
    <property type="term" value="F:RNA-directed DNA polymerase activity"/>
    <property type="evidence" value="ECO:0007669"/>
    <property type="project" value="UniProtKB-KW"/>
</dbReference>
<keyword evidence="9" id="KW-1185">Reference proteome</keyword>
<dbReference type="GO" id="GO:0006508">
    <property type="term" value="P:proteolysis"/>
    <property type="evidence" value="ECO:0007669"/>
    <property type="project" value="InterPro"/>
</dbReference>
<dbReference type="Pfam" id="PF03564">
    <property type="entry name" value="DUF1759"/>
    <property type="match status" value="1"/>
</dbReference>
<evidence type="ECO:0000256" key="3">
    <source>
        <dbReference type="ARBA" id="ARBA00022722"/>
    </source>
</evidence>
<keyword evidence="3" id="KW-0540">Nuclease</keyword>
<feature type="non-terminal residue" evidence="8">
    <location>
        <position position="1731"/>
    </location>
</feature>
<dbReference type="SUPFAM" id="SSF56672">
    <property type="entry name" value="DNA/RNA polymerases"/>
    <property type="match status" value="1"/>
</dbReference>
<evidence type="ECO:0000313" key="9">
    <source>
        <dbReference type="Proteomes" id="UP000478052"/>
    </source>
</evidence>
<feature type="domain" description="Integrase catalytic" evidence="7">
    <location>
        <begin position="1429"/>
        <end position="1617"/>
    </location>
</feature>
<reference evidence="8 9" key="1">
    <citation type="submission" date="2019-08" db="EMBL/GenBank/DDBJ databases">
        <title>Whole genome of Aphis craccivora.</title>
        <authorList>
            <person name="Voronova N.V."/>
            <person name="Shulinski R.S."/>
            <person name="Bandarenka Y.V."/>
            <person name="Zhorov D.G."/>
            <person name="Warner D."/>
        </authorList>
    </citation>
    <scope>NUCLEOTIDE SEQUENCE [LARGE SCALE GENOMIC DNA]</scope>
    <source>
        <strain evidence="8">180601</strain>
        <tissue evidence="8">Whole Body</tissue>
    </source>
</reference>
<evidence type="ECO:0000256" key="4">
    <source>
        <dbReference type="ARBA" id="ARBA00022759"/>
    </source>
</evidence>
<dbReference type="InterPro" id="IPR001584">
    <property type="entry name" value="Integrase_cat-core"/>
</dbReference>
<evidence type="ECO:0000256" key="6">
    <source>
        <dbReference type="ARBA" id="ARBA00022918"/>
    </source>
</evidence>
<dbReference type="Pfam" id="PF13650">
    <property type="entry name" value="Asp_protease_2"/>
    <property type="match status" value="1"/>
</dbReference>
<keyword evidence="2" id="KW-0548">Nucleotidyltransferase</keyword>
<organism evidence="8 9">
    <name type="scientific">Aphis craccivora</name>
    <name type="common">Cowpea aphid</name>
    <dbReference type="NCBI Taxonomy" id="307492"/>
    <lineage>
        <taxon>Eukaryota</taxon>
        <taxon>Metazoa</taxon>
        <taxon>Ecdysozoa</taxon>
        <taxon>Arthropoda</taxon>
        <taxon>Hexapoda</taxon>
        <taxon>Insecta</taxon>
        <taxon>Pterygota</taxon>
        <taxon>Neoptera</taxon>
        <taxon>Paraneoptera</taxon>
        <taxon>Hemiptera</taxon>
        <taxon>Sternorrhyncha</taxon>
        <taxon>Aphidomorpha</taxon>
        <taxon>Aphidoidea</taxon>
        <taxon>Aphididae</taxon>
        <taxon>Aphidini</taxon>
        <taxon>Aphis</taxon>
        <taxon>Aphis</taxon>
    </lineage>
</organism>
<protein>
    <submittedName>
        <fullName evidence="8">Integrase catalytic domain-containing protein</fullName>
    </submittedName>
</protein>
<name>A0A6G0X5U1_APHCR</name>
<dbReference type="InterPro" id="IPR036397">
    <property type="entry name" value="RNaseH_sf"/>
</dbReference>
<sequence>MSLSAGDRERFERALKRNIIKRDQAVEQFSILMGLVNSAKADESGISILQPRIDDLEILITDVRLYQDAILDQLIELDRDSEFPTVHTPIGKNALEHYYAIKAISAELGINNRNITPTPITHNIQLPKIQLPSFDGKILQWRSFRDTFTSLVHDNSQLSQIQKFHYLLSAVSGSAAATVKSVPLTDANYPIVWQSLNDRFDNKRVLLSAHMDALFRISPMKTESLVDLKHFLNTFQENISALKALEVDDFPGFFMFYIASRVLDPVTRQAFEFEYHAADVPTFDMLADFVQIRCQVLQNSYQASITNIGHKTHLKPKVSLATSSTTESLKCVMCKSTHMLYQCPKFIQQNVKQRFRLVKANRVCTNCLGTSHKTSECTSKYTCRHCASKHHSLLHMDTAQTRKNSSPTNSSTGVSQSIPLPSAISTPIVSDTVGSTQFVGTSSSKTNVVLGTAVIRIRNSCGQLSPVRVLIDTGSQISVITTACVSRLGIKRRHSNTAVIGLSQTSVSTTKGSTKCTLIPRHSTTPEIYCEPVILSRITGPMPTVQLPSKIRTTYSQLLFADPYFDVPGQIDFLLGADIYPYILGSSCQVLHTSNCPSAFETRLGWIIVGQSCVDSHTPSVSLLLAPEPSIDHLIQQFWTIEEPVNTNNLFTTDQQCEDHFIRTTTRDSMGRFSLALPFNNDPFCLGNSYDMAISRFYNLERKLLKDPLVYDHYRLFMLEYEQLGHMKLASRPGKYYIPHHAVVKRNGSKMKLRVVFDASAKSSSGKSLNDLLHVGPKLQTDITDLLHRSRFNQYIFTADICKMYRQVKINTEDRQYQHIFWRATPLEPLRDYELTTITYGLTSSPFQAIRVLHELEQNDGHLYPSTRDVLSTQTYVDDILTGRNSITELLKLQDEVTQLLLRGGFELKKWSSNSKELLSKIPPDDQTNSLSFDPKDDAGIKILGLHWQPATDTFSYHTSSIPPIYTKRSVLSSIAKLYDPLGALAPMIFWAKCFMQLLWQGGLNWDDKLPPNLSDLWEQYSSELHMISSIKICRHIPTNEPCDAQLIGFADASERGYGAVVYLRIIHQDGRILVHFITAKSKVSPSKISKTKTTLTIPRLELCGALLLTQVLHRLMNTFQNNIPISTIQAWTDSSIVLSWLTSPHSSFKIFVTNRLAKIAELIPNCQWRHVASESNPADCVSRGLFPSQVLNHHLYWQGPQFLKLPESEWPTTCFQPMPASHLPEYSDSTKACLVTFPEKEVEWFSRFSSLRRMQRVMVIIYRFIKHARKLPSPFVNDLVSHEEVTNAMVPIIRITQSLHFVNLSNVLQTPAAKIMPRSLAQLAPFIDENQIIRVGGRLRHATLPAESKNPILLPKSSALTTLIIRHFHLTYFHAGPQLISSLTAAYYWIMSSRSAIRYVVFKCVVCARHRAAITHPIMADLPTSRVTPCRPFLRVGIDFAGPFVIAEHRRKNSRSIKCYLSIFVCMAVKAVHIEVVSDLSTSSFLAALQRFVARRGTPSDIYSDCGTNFKGADQQLRHIMSDPASQTTYSNSILCKWHFNPPAAPHFGGLWEAAVKSTKYHLTRVMGNQRLTFEEMATLACRIEALLNSRPITPISTDPNDYRALTPGHFLIGHPMVEIPELNMTHVLQNRLTRWELLRQMYQSFWKRWSTEYLSSLQRRKKWDENQPNLKIDDLVVINMPNQPPIHWKLGRIQQIHPGVDGVVRVATVRTEHGTLTRPIVKLAILPVD</sequence>
<dbReference type="InterPro" id="IPR040676">
    <property type="entry name" value="DUF5641"/>
</dbReference>
<dbReference type="GO" id="GO:0004190">
    <property type="term" value="F:aspartic-type endopeptidase activity"/>
    <property type="evidence" value="ECO:0007669"/>
    <property type="project" value="InterPro"/>
</dbReference>
<dbReference type="InterPro" id="IPR043502">
    <property type="entry name" value="DNA/RNA_pol_sf"/>
</dbReference>
<dbReference type="InterPro" id="IPR012337">
    <property type="entry name" value="RNaseH-like_sf"/>
</dbReference>
<dbReference type="Gene3D" id="3.30.420.10">
    <property type="entry name" value="Ribonuclease H-like superfamily/Ribonuclease H"/>
    <property type="match status" value="1"/>
</dbReference>
<dbReference type="Pfam" id="PF18701">
    <property type="entry name" value="DUF5641"/>
    <property type="match status" value="1"/>
</dbReference>
<dbReference type="EMBL" id="VUJU01008118">
    <property type="protein sequence ID" value="KAF0735356.1"/>
    <property type="molecule type" value="Genomic_DNA"/>
</dbReference>
<dbReference type="GO" id="GO:0015074">
    <property type="term" value="P:DNA integration"/>
    <property type="evidence" value="ECO:0007669"/>
    <property type="project" value="InterPro"/>
</dbReference>
<accession>A0A6G0X5U1</accession>
<evidence type="ECO:0000259" key="7">
    <source>
        <dbReference type="PROSITE" id="PS50994"/>
    </source>
</evidence>
<dbReference type="InterPro" id="IPR008042">
    <property type="entry name" value="Retrotrans_Pao"/>
</dbReference>
<dbReference type="InterPro" id="IPR043128">
    <property type="entry name" value="Rev_trsase/Diguanyl_cyclase"/>
</dbReference>
<keyword evidence="4" id="KW-0255">Endonuclease</keyword>
<evidence type="ECO:0000256" key="1">
    <source>
        <dbReference type="ARBA" id="ARBA00022679"/>
    </source>
</evidence>
<dbReference type="PROSITE" id="PS00141">
    <property type="entry name" value="ASP_PROTEASE"/>
    <property type="match status" value="1"/>
</dbReference>
<dbReference type="GO" id="GO:0004519">
    <property type="term" value="F:endonuclease activity"/>
    <property type="evidence" value="ECO:0007669"/>
    <property type="project" value="UniProtKB-KW"/>
</dbReference>
<dbReference type="GO" id="GO:0003676">
    <property type="term" value="F:nucleic acid binding"/>
    <property type="evidence" value="ECO:0007669"/>
    <property type="project" value="InterPro"/>
</dbReference>
<proteinExistence type="predicted"/>
<evidence type="ECO:0000256" key="5">
    <source>
        <dbReference type="ARBA" id="ARBA00022801"/>
    </source>
</evidence>
<dbReference type="PANTHER" id="PTHR47331">
    <property type="entry name" value="PHD-TYPE DOMAIN-CONTAINING PROTEIN"/>
    <property type="match status" value="1"/>
</dbReference>
<dbReference type="InterPro" id="IPR001969">
    <property type="entry name" value="Aspartic_peptidase_AS"/>
</dbReference>
<dbReference type="Gene3D" id="3.10.10.10">
    <property type="entry name" value="HIV Type 1 Reverse Transcriptase, subunit A, domain 1"/>
    <property type="match status" value="1"/>
</dbReference>
<dbReference type="Proteomes" id="UP000478052">
    <property type="component" value="Unassembled WGS sequence"/>
</dbReference>
<dbReference type="CDD" id="cd00303">
    <property type="entry name" value="retropepsin_like"/>
    <property type="match status" value="1"/>
</dbReference>
<dbReference type="Gene3D" id="2.40.70.10">
    <property type="entry name" value="Acid Proteases"/>
    <property type="match status" value="1"/>
</dbReference>
<evidence type="ECO:0000256" key="2">
    <source>
        <dbReference type="ARBA" id="ARBA00022695"/>
    </source>
</evidence>
<dbReference type="SUPFAM" id="SSF53098">
    <property type="entry name" value="Ribonuclease H-like"/>
    <property type="match status" value="1"/>
</dbReference>
<dbReference type="Gene3D" id="3.30.70.270">
    <property type="match status" value="1"/>
</dbReference>
<dbReference type="PANTHER" id="PTHR47331:SF5">
    <property type="entry name" value="RIBONUCLEASE H"/>
    <property type="match status" value="1"/>
</dbReference>
<dbReference type="InterPro" id="IPR005312">
    <property type="entry name" value="DUF1759"/>
</dbReference>
<gene>
    <name evidence="8" type="ORF">FWK35_00038389</name>
</gene>
<dbReference type="Pfam" id="PF05380">
    <property type="entry name" value="Peptidase_A17"/>
    <property type="match status" value="1"/>
</dbReference>
<keyword evidence="1" id="KW-0808">Transferase</keyword>
<keyword evidence="6" id="KW-0695">RNA-directed DNA polymerase</keyword>
<dbReference type="OrthoDB" id="6626799at2759"/>
<dbReference type="PROSITE" id="PS50994">
    <property type="entry name" value="INTEGRASE"/>
    <property type="match status" value="1"/>
</dbReference>
<dbReference type="GO" id="GO:0042575">
    <property type="term" value="C:DNA polymerase complex"/>
    <property type="evidence" value="ECO:0007669"/>
    <property type="project" value="UniProtKB-ARBA"/>
</dbReference>
<dbReference type="InterPro" id="IPR021109">
    <property type="entry name" value="Peptidase_aspartic_dom_sf"/>
</dbReference>
<comment type="caution">
    <text evidence="8">The sequence shown here is derived from an EMBL/GenBank/DDBJ whole genome shotgun (WGS) entry which is preliminary data.</text>
</comment>
<evidence type="ECO:0000313" key="8">
    <source>
        <dbReference type="EMBL" id="KAF0735356.1"/>
    </source>
</evidence>